<evidence type="ECO:0000313" key="2">
    <source>
        <dbReference type="EMBL" id="SHN62667.1"/>
    </source>
</evidence>
<feature type="transmembrane region" description="Helical" evidence="1">
    <location>
        <begin position="12"/>
        <end position="36"/>
    </location>
</feature>
<evidence type="ECO:0000256" key="1">
    <source>
        <dbReference type="SAM" id="Phobius"/>
    </source>
</evidence>
<keyword evidence="1" id="KW-0472">Membrane</keyword>
<reference evidence="3" key="1">
    <citation type="submission" date="2016-12" db="EMBL/GenBank/DDBJ databases">
        <authorList>
            <person name="Varghese N."/>
            <person name="Submissions S."/>
        </authorList>
    </citation>
    <scope>NUCLEOTIDE SEQUENCE [LARGE SCALE GENOMIC DNA]</scope>
    <source>
        <strain evidence="3">DSM 11032</strain>
    </source>
</reference>
<dbReference type="Proteomes" id="UP000184391">
    <property type="component" value="Unassembled WGS sequence"/>
</dbReference>
<dbReference type="EMBL" id="FRDF01000015">
    <property type="protein sequence ID" value="SHN62667.1"/>
    <property type="molecule type" value="Genomic_DNA"/>
</dbReference>
<proteinExistence type="predicted"/>
<feature type="transmembrane region" description="Helical" evidence="1">
    <location>
        <begin position="103"/>
        <end position="121"/>
    </location>
</feature>
<protein>
    <submittedName>
        <fullName evidence="2">Uncharacterized protein</fullName>
    </submittedName>
</protein>
<dbReference type="AlphaFoldDB" id="A0A1M7SVS5"/>
<feature type="transmembrane region" description="Helical" evidence="1">
    <location>
        <begin position="42"/>
        <end position="63"/>
    </location>
</feature>
<dbReference type="STRING" id="198312.SAMN02745193_02478"/>
<evidence type="ECO:0000313" key="3">
    <source>
        <dbReference type="Proteomes" id="UP000184391"/>
    </source>
</evidence>
<keyword evidence="1" id="KW-0812">Transmembrane</keyword>
<gene>
    <name evidence="2" type="ORF">SAMN02745193_02478</name>
</gene>
<organism evidence="2 3">
    <name type="scientific">Erythrobacter sanguineus</name>
    <dbReference type="NCBI Taxonomy" id="198312"/>
    <lineage>
        <taxon>Bacteria</taxon>
        <taxon>Pseudomonadati</taxon>
        <taxon>Pseudomonadota</taxon>
        <taxon>Alphaproteobacteria</taxon>
        <taxon>Sphingomonadales</taxon>
        <taxon>Erythrobacteraceae</taxon>
        <taxon>Erythrobacter/Porphyrobacter group</taxon>
        <taxon>Erythrobacter</taxon>
    </lineage>
</organism>
<feature type="transmembrane region" description="Helical" evidence="1">
    <location>
        <begin position="183"/>
        <end position="202"/>
    </location>
</feature>
<dbReference type="RefSeq" id="WP_072675325.1">
    <property type="nucleotide sequence ID" value="NZ_FRDF01000015.1"/>
</dbReference>
<keyword evidence="1" id="KW-1133">Transmembrane helix</keyword>
<feature type="transmembrane region" description="Helical" evidence="1">
    <location>
        <begin position="209"/>
        <end position="227"/>
    </location>
</feature>
<feature type="transmembrane region" description="Helical" evidence="1">
    <location>
        <begin position="70"/>
        <end position="91"/>
    </location>
</feature>
<name>A0A1M7SVS5_9SPHN</name>
<sequence>MKFLPHAQPPAWPFLAWLSAALAGVVAPALAMLLFVEAPAPAPLALIGGPILALGLMGAGMIAAAAAGRLWIGVVLALLTGAGLILFAQALGMPRLAHPLSTGLALIIASISFAARGALFARSASDKGWLIAVAVVAGEAAILLTASAMPGMLPDWLLALLPAQWASTAIQTGLTGTGIDTRAASSALLALAGTAAATLLVARLWPRRWPYLIMFTAWLGLSALVWHQPGPPMPGAELAKAATPSGQYAARSTDAEPDAAACSVAGPVHD</sequence>
<keyword evidence="3" id="KW-1185">Reference proteome</keyword>
<accession>A0A1M7SVS5</accession>
<feature type="transmembrane region" description="Helical" evidence="1">
    <location>
        <begin position="128"/>
        <end position="149"/>
    </location>
</feature>